<dbReference type="SMART" id="SM00823">
    <property type="entry name" value="PKS_PP"/>
    <property type="match status" value="1"/>
</dbReference>
<evidence type="ECO:0000259" key="4">
    <source>
        <dbReference type="PROSITE" id="PS50075"/>
    </source>
</evidence>
<dbReference type="PANTHER" id="PTHR43775">
    <property type="entry name" value="FATTY ACID SYNTHASE"/>
    <property type="match status" value="1"/>
</dbReference>
<reference evidence="5 6" key="1">
    <citation type="submission" date="2020-05" db="EMBL/GenBank/DDBJ databases">
        <title>Identification and distribution of gene clusters putatively required for synthesis of sphingolipid metabolism inhibitors in phylogenetically diverse species of the filamentous fungus Fusarium.</title>
        <authorList>
            <person name="Kim H.-S."/>
            <person name="Busman M."/>
            <person name="Brown D.W."/>
            <person name="Divon H."/>
            <person name="Uhlig S."/>
            <person name="Proctor R.H."/>
        </authorList>
    </citation>
    <scope>NUCLEOTIDE SEQUENCE [LARGE SCALE GENOMIC DNA]</scope>
    <source>
        <strain evidence="5 6">NRRL 53147</strain>
    </source>
</reference>
<evidence type="ECO:0000256" key="2">
    <source>
        <dbReference type="ARBA" id="ARBA00022553"/>
    </source>
</evidence>
<protein>
    <submittedName>
        <fullName evidence="5">Polyketide synthase</fullName>
    </submittedName>
</protein>
<evidence type="ECO:0000256" key="1">
    <source>
        <dbReference type="ARBA" id="ARBA00022450"/>
    </source>
</evidence>
<dbReference type="InterPro" id="IPR057326">
    <property type="entry name" value="KR_dom"/>
</dbReference>
<dbReference type="GO" id="GO:0031177">
    <property type="term" value="F:phosphopantetheine binding"/>
    <property type="evidence" value="ECO:0007669"/>
    <property type="project" value="InterPro"/>
</dbReference>
<dbReference type="Pfam" id="PF08659">
    <property type="entry name" value="KR"/>
    <property type="match status" value="1"/>
</dbReference>
<dbReference type="InterPro" id="IPR013968">
    <property type="entry name" value="PKS_KR"/>
</dbReference>
<dbReference type="InterPro" id="IPR020843">
    <property type="entry name" value="ER"/>
</dbReference>
<keyword evidence="3" id="KW-0560">Oxidoreductase</keyword>
<name>A0A8H5JTC1_9HYPO</name>
<keyword evidence="2" id="KW-0597">Phosphoprotein</keyword>
<sequence>MNATNGRGVDVILNSLVGDLMHDSWRCLADFGRFVEVGKRELVDVGKLDMSVFLRNATFTAFDLSELFYSQDHFHRSIWDRLISETLQLYRDGEIQPPPIKVFDVSQIAQAYRSFLSKDRVGKIVISLEDQQARVPVAPPLYLSVFDPEKVYLLVGCLGGLGRSLSRWMMTRGARRFVFLGRSGADRPSARQLISRLEQAGATVEVVRGDVCNLSDVTKAVEACISAGRRIGGVVQAAMGLSESLFTSMSNEAWHTGIDPKWQGTWNLHNALQVHVDKDQSNEPDLFLLTSSVSGTVGTATESNYCSANGFLDAFARWRRARGQACVSVGLGMISEVGYLHENPEIESLLLRKGIQPLNEDAFLQVVDLALTSEQDGKVDDSHLLTGLESAAIRELSAQGFDVTSHGVLNEARSSILLASVLAEKEAQDVAPPDGNVAVVAAAEWFKSIPSPLSPVFAPVADSATLRIAIMHLIKTRFSNLILVPTDQISEDKPLPNFGVDSMIASEFRSWFWVVLRIDIPFLDIMSTKTTLGALAELVEGKL</sequence>
<evidence type="ECO:0000313" key="6">
    <source>
        <dbReference type="Proteomes" id="UP000522262"/>
    </source>
</evidence>
<dbReference type="SMART" id="SM00829">
    <property type="entry name" value="PKS_ER"/>
    <property type="match status" value="1"/>
</dbReference>
<dbReference type="SMART" id="SM00822">
    <property type="entry name" value="PKS_KR"/>
    <property type="match status" value="1"/>
</dbReference>
<evidence type="ECO:0000313" key="5">
    <source>
        <dbReference type="EMBL" id="KAF5558961.1"/>
    </source>
</evidence>
<dbReference type="EMBL" id="JAAOAM010000004">
    <property type="protein sequence ID" value="KAF5558961.1"/>
    <property type="molecule type" value="Genomic_DNA"/>
</dbReference>
<dbReference type="CDD" id="cd05195">
    <property type="entry name" value="enoyl_red"/>
    <property type="match status" value="1"/>
</dbReference>
<keyword evidence="1" id="KW-0596">Phosphopantetheine</keyword>
<dbReference type="GO" id="GO:0044550">
    <property type="term" value="P:secondary metabolite biosynthetic process"/>
    <property type="evidence" value="ECO:0007669"/>
    <property type="project" value="TreeGrafter"/>
</dbReference>
<keyword evidence="6" id="KW-1185">Reference proteome</keyword>
<dbReference type="Proteomes" id="UP000522262">
    <property type="component" value="Unassembled WGS sequence"/>
</dbReference>
<dbReference type="GO" id="GO:0016491">
    <property type="term" value="F:oxidoreductase activity"/>
    <property type="evidence" value="ECO:0007669"/>
    <property type="project" value="UniProtKB-KW"/>
</dbReference>
<dbReference type="GO" id="GO:0004312">
    <property type="term" value="F:fatty acid synthase activity"/>
    <property type="evidence" value="ECO:0007669"/>
    <property type="project" value="TreeGrafter"/>
</dbReference>
<dbReference type="Gene3D" id="3.40.50.720">
    <property type="entry name" value="NAD(P)-binding Rossmann-like Domain"/>
    <property type="match status" value="2"/>
</dbReference>
<dbReference type="InterPro" id="IPR036736">
    <property type="entry name" value="ACP-like_sf"/>
</dbReference>
<proteinExistence type="predicted"/>
<dbReference type="Pfam" id="PF13602">
    <property type="entry name" value="ADH_zinc_N_2"/>
    <property type="match status" value="1"/>
</dbReference>
<dbReference type="PROSITE" id="PS50075">
    <property type="entry name" value="CARRIER"/>
    <property type="match status" value="1"/>
</dbReference>
<dbReference type="AlphaFoldDB" id="A0A8H5JTC1"/>
<dbReference type="InterPro" id="IPR020806">
    <property type="entry name" value="PKS_PP-bd"/>
</dbReference>
<dbReference type="PANTHER" id="PTHR43775:SF50">
    <property type="entry name" value="HIGHLY REDUCING POLYKETIDE SYNTHASE SRDA"/>
    <property type="match status" value="1"/>
</dbReference>
<dbReference type="InterPro" id="IPR050091">
    <property type="entry name" value="PKS_NRPS_Biosynth_Enz"/>
</dbReference>
<gene>
    <name evidence="5" type="ORF">FMEXI_156</name>
</gene>
<comment type="caution">
    <text evidence="5">The sequence shown here is derived from an EMBL/GenBank/DDBJ whole genome shotgun (WGS) entry which is preliminary data.</text>
</comment>
<dbReference type="SUPFAM" id="SSF51735">
    <property type="entry name" value="NAD(P)-binding Rossmann-fold domains"/>
    <property type="match status" value="2"/>
</dbReference>
<dbReference type="SUPFAM" id="SSF47336">
    <property type="entry name" value="ACP-like"/>
    <property type="match status" value="1"/>
</dbReference>
<accession>A0A8H5JTC1</accession>
<dbReference type="GO" id="GO:0006633">
    <property type="term" value="P:fatty acid biosynthetic process"/>
    <property type="evidence" value="ECO:0007669"/>
    <property type="project" value="TreeGrafter"/>
</dbReference>
<dbReference type="Gene3D" id="3.90.180.10">
    <property type="entry name" value="Medium-chain alcohol dehydrogenases, catalytic domain"/>
    <property type="match status" value="1"/>
</dbReference>
<evidence type="ECO:0000256" key="3">
    <source>
        <dbReference type="ARBA" id="ARBA00023002"/>
    </source>
</evidence>
<feature type="domain" description="Carrier" evidence="4">
    <location>
        <begin position="465"/>
        <end position="543"/>
    </location>
</feature>
<organism evidence="5 6">
    <name type="scientific">Fusarium mexicanum</name>
    <dbReference type="NCBI Taxonomy" id="751941"/>
    <lineage>
        <taxon>Eukaryota</taxon>
        <taxon>Fungi</taxon>
        <taxon>Dikarya</taxon>
        <taxon>Ascomycota</taxon>
        <taxon>Pezizomycotina</taxon>
        <taxon>Sordariomycetes</taxon>
        <taxon>Hypocreomycetidae</taxon>
        <taxon>Hypocreales</taxon>
        <taxon>Nectriaceae</taxon>
        <taxon>Fusarium</taxon>
        <taxon>Fusarium fujikuroi species complex</taxon>
    </lineage>
</organism>
<dbReference type="InterPro" id="IPR009081">
    <property type="entry name" value="PP-bd_ACP"/>
</dbReference>
<dbReference type="Pfam" id="PF00550">
    <property type="entry name" value="PP-binding"/>
    <property type="match status" value="1"/>
</dbReference>
<dbReference type="InterPro" id="IPR036291">
    <property type="entry name" value="NAD(P)-bd_dom_sf"/>
</dbReference>